<dbReference type="RefSeq" id="WP_143783199.1">
    <property type="nucleotide sequence ID" value="NZ_CP041616.1"/>
</dbReference>
<dbReference type="Proteomes" id="UP000315395">
    <property type="component" value="Chromosome"/>
</dbReference>
<keyword evidence="2" id="KW-1185">Reference proteome</keyword>
<dbReference type="OrthoDB" id="9809622at2"/>
<accession>A0A516GAH6</accession>
<organism evidence="1 2">
    <name type="scientific">Ornithinimicrobium ciconiae</name>
    <dbReference type="NCBI Taxonomy" id="2594265"/>
    <lineage>
        <taxon>Bacteria</taxon>
        <taxon>Bacillati</taxon>
        <taxon>Actinomycetota</taxon>
        <taxon>Actinomycetes</taxon>
        <taxon>Micrococcales</taxon>
        <taxon>Ornithinimicrobiaceae</taxon>
        <taxon>Ornithinimicrobium</taxon>
    </lineage>
</organism>
<sequence length="402" mass="44392">MAALRGPASWAYRTYQALPGPVHAAGEAVLRLSAERQARKLSGFGPTSRRLLIGPLNTAGQAQRWARAADKVPGVEARSLTVERRVRGFTGYGYETDWFLSRKVQLRGMRPYQERVLALTHVLAESGRAVLDQPLDRTIIEDLPRLRAAGVDVGLLIHGSEMRDLRRHAETYPHSPFHGEWDERWERMQATVEHTRAIVADFDGPVFVPTPDMLDFVPGATMLPIVVDVDRFAVPAGGPAVRVLERDRPVVLHAPTNPRLKGTDAVEQVLHRLEGEGLVTYRRLQGVPNDEMPTFLQDADVVIDQIVLGNPATLTAEATAAGRLVIAHLLPHVRELMTRLDDESLAPPVVEADPATLEEVLREVIRDRTAYSSLAAQGPAWARRNHDGTRAASVLSDWLTAP</sequence>
<proteinExistence type="predicted"/>
<evidence type="ECO:0000313" key="1">
    <source>
        <dbReference type="EMBL" id="QDO88521.1"/>
    </source>
</evidence>
<protein>
    <recommendedName>
        <fullName evidence="3">Glycosyltransferase family 1 protein</fullName>
    </recommendedName>
</protein>
<reference evidence="1 2" key="1">
    <citation type="submission" date="2019-07" db="EMBL/GenBank/DDBJ databases">
        <title>complete genome sequencing of Ornithinimicrobium sp. H23M54.</title>
        <authorList>
            <person name="Bae J.-W."/>
            <person name="Lee S.-Y."/>
        </authorList>
    </citation>
    <scope>NUCLEOTIDE SEQUENCE [LARGE SCALE GENOMIC DNA]</scope>
    <source>
        <strain evidence="1 2">H23M54</strain>
    </source>
</reference>
<dbReference type="Gene3D" id="3.40.50.2000">
    <property type="entry name" value="Glycogen Phosphorylase B"/>
    <property type="match status" value="1"/>
</dbReference>
<dbReference type="KEGG" id="orz:FNH13_09360"/>
<name>A0A516GAH6_9MICO</name>
<evidence type="ECO:0008006" key="3">
    <source>
        <dbReference type="Google" id="ProtNLM"/>
    </source>
</evidence>
<dbReference type="EMBL" id="CP041616">
    <property type="protein sequence ID" value="QDO88521.1"/>
    <property type="molecule type" value="Genomic_DNA"/>
</dbReference>
<gene>
    <name evidence="1" type="ORF">FNH13_09360</name>
</gene>
<dbReference type="AlphaFoldDB" id="A0A516GAH6"/>
<dbReference type="SUPFAM" id="SSF53756">
    <property type="entry name" value="UDP-Glycosyltransferase/glycogen phosphorylase"/>
    <property type="match status" value="1"/>
</dbReference>
<evidence type="ECO:0000313" key="2">
    <source>
        <dbReference type="Proteomes" id="UP000315395"/>
    </source>
</evidence>